<gene>
    <name evidence="2" type="ORF">US91_C0008G0079</name>
</gene>
<comment type="caution">
    <text evidence="2">The sequence shown here is derived from an EMBL/GenBank/DDBJ whole genome shotgun (WGS) entry which is preliminary data.</text>
</comment>
<evidence type="ECO:0000256" key="1">
    <source>
        <dbReference type="SAM" id="SignalP"/>
    </source>
</evidence>
<keyword evidence="1" id="KW-0732">Signal</keyword>
<evidence type="ECO:0000313" key="2">
    <source>
        <dbReference type="EMBL" id="KKQ69959.1"/>
    </source>
</evidence>
<protein>
    <recommendedName>
        <fullName evidence="4">DUF5667 domain-containing protein</fullName>
    </recommendedName>
</protein>
<proteinExistence type="predicted"/>
<feature type="signal peptide" evidence="1">
    <location>
        <begin position="1"/>
        <end position="28"/>
    </location>
</feature>
<name>A0A0G0M8F4_9BACT</name>
<reference evidence="2" key="1">
    <citation type="journal article" date="2015" name="Nature">
        <title>rRNA introns, odd ribosomes, and small enigmatic genomes across a large radiation of phyla.</title>
        <authorList>
            <person name="Brown C.T."/>
            <person name="Hug L.A."/>
            <person name="Thomas B.C."/>
            <person name="Sharon I."/>
            <person name="Castelle C.J."/>
            <person name="Singh A."/>
            <person name="Wilkins M.J."/>
            <person name="Williams K.H."/>
            <person name="Banfield J.F."/>
        </authorList>
    </citation>
    <scope>NUCLEOTIDE SEQUENCE [LARGE SCALE GENOMIC DNA]</scope>
</reference>
<sequence length="224" mass="24031">MKKSNIAKSIAALSVITMIGGGIVAAQASNENGNNLFGGRGKGKNIEKRTELTAEQIADRQAKMDAVRTALDNKDYNAWVAAVTAMDANSPQLKTITADNFSEYAAKHEERTAEITEQTTKIEAVKTALANSDYTAWMTAVTALDSDSPLLEKITLSNFASYVKAHELREQADTIMKELGIENEGMGMGLGIGMGGHEKGNRDGMEMGMIGLGEKRGQTANLEK</sequence>
<evidence type="ECO:0008006" key="4">
    <source>
        <dbReference type="Google" id="ProtNLM"/>
    </source>
</evidence>
<evidence type="ECO:0000313" key="3">
    <source>
        <dbReference type="Proteomes" id="UP000034022"/>
    </source>
</evidence>
<accession>A0A0G0M8F4</accession>
<feature type="chain" id="PRO_5002533555" description="DUF5667 domain-containing protein" evidence="1">
    <location>
        <begin position="29"/>
        <end position="224"/>
    </location>
</feature>
<organism evidence="2 3">
    <name type="scientific">Candidatus Falkowbacteria bacterium GW2011_GWE1_38_31</name>
    <dbReference type="NCBI Taxonomy" id="1618638"/>
    <lineage>
        <taxon>Bacteria</taxon>
        <taxon>Candidatus Falkowiibacteriota</taxon>
    </lineage>
</organism>
<dbReference type="EMBL" id="LBUU01000008">
    <property type="protein sequence ID" value="KKQ69959.1"/>
    <property type="molecule type" value="Genomic_DNA"/>
</dbReference>
<dbReference type="Proteomes" id="UP000034022">
    <property type="component" value="Unassembled WGS sequence"/>
</dbReference>
<dbReference type="AlphaFoldDB" id="A0A0G0M8F4"/>